<feature type="signal peptide" evidence="3">
    <location>
        <begin position="1"/>
        <end position="21"/>
    </location>
</feature>
<dbReference type="InterPro" id="IPR001478">
    <property type="entry name" value="PDZ"/>
</dbReference>
<dbReference type="EMBL" id="DSTU01000008">
    <property type="protein sequence ID" value="HFJ54320.1"/>
    <property type="molecule type" value="Genomic_DNA"/>
</dbReference>
<dbReference type="EMBL" id="DSLG01000005">
    <property type="protein sequence ID" value="HEA87365.1"/>
    <property type="molecule type" value="Genomic_DNA"/>
</dbReference>
<keyword evidence="2" id="KW-0175">Coiled coil</keyword>
<keyword evidence="3" id="KW-0732">Signal</keyword>
<dbReference type="GO" id="GO:0008236">
    <property type="term" value="F:serine-type peptidase activity"/>
    <property type="evidence" value="ECO:0007669"/>
    <property type="project" value="UniProtKB-KW"/>
</dbReference>
<dbReference type="SMART" id="SM00228">
    <property type="entry name" value="PDZ"/>
    <property type="match status" value="1"/>
</dbReference>
<gene>
    <name evidence="5" type="ORF">ENP94_05050</name>
    <name evidence="6" type="ORF">ENS16_06485</name>
</gene>
<protein>
    <submittedName>
        <fullName evidence="6">PDZ domain-containing protein</fullName>
    </submittedName>
</protein>
<evidence type="ECO:0000256" key="1">
    <source>
        <dbReference type="ARBA" id="ARBA00010541"/>
    </source>
</evidence>
<dbReference type="PANTHER" id="PTHR22939">
    <property type="entry name" value="SERINE PROTEASE FAMILY S1C HTRA-RELATED"/>
    <property type="match status" value="1"/>
</dbReference>
<evidence type="ECO:0000256" key="2">
    <source>
        <dbReference type="SAM" id="Coils"/>
    </source>
</evidence>
<evidence type="ECO:0000313" key="5">
    <source>
        <dbReference type="EMBL" id="HEA87365.1"/>
    </source>
</evidence>
<dbReference type="AlphaFoldDB" id="A0A7C3IPA2"/>
<sequence length="181" mass="20828">MLKLQAIILATALLLISTAWSSQQDTAPGWLGVVIEELSPAMRVALGVDHGVLVSRVIEDSPADRAGLRMGDVILAFDRIPIDNTLQLQELIRPRAGERVMITCFRRQREMTLPVHLGTRVCRPQPPELLPRELQRALRGIWHRLWTDRDLYQETLDSLRLQLEELMRQLQKLQRQLDERS</sequence>
<feature type="coiled-coil region" evidence="2">
    <location>
        <begin position="149"/>
        <end position="180"/>
    </location>
</feature>
<evidence type="ECO:0000256" key="3">
    <source>
        <dbReference type="SAM" id="SignalP"/>
    </source>
</evidence>
<accession>A0A7C3IPA2</accession>
<name>A0A7C3IPA2_UNCW3</name>
<evidence type="ECO:0000259" key="4">
    <source>
        <dbReference type="PROSITE" id="PS50106"/>
    </source>
</evidence>
<comment type="similarity">
    <text evidence="1">Belongs to the peptidase S1C family.</text>
</comment>
<dbReference type="InterPro" id="IPR041489">
    <property type="entry name" value="PDZ_6"/>
</dbReference>
<dbReference type="Gene3D" id="2.30.42.10">
    <property type="match status" value="1"/>
</dbReference>
<organism evidence="6">
    <name type="scientific">candidate division WOR-3 bacterium</name>
    <dbReference type="NCBI Taxonomy" id="2052148"/>
    <lineage>
        <taxon>Bacteria</taxon>
        <taxon>Bacteria division WOR-3</taxon>
    </lineage>
</organism>
<dbReference type="Pfam" id="PF17820">
    <property type="entry name" value="PDZ_6"/>
    <property type="match status" value="1"/>
</dbReference>
<feature type="chain" id="PRO_5039820299" evidence="3">
    <location>
        <begin position="22"/>
        <end position="181"/>
    </location>
</feature>
<dbReference type="PROSITE" id="PS50106">
    <property type="entry name" value="PDZ"/>
    <property type="match status" value="1"/>
</dbReference>
<feature type="domain" description="PDZ" evidence="4">
    <location>
        <begin position="15"/>
        <end position="84"/>
    </location>
</feature>
<evidence type="ECO:0000313" key="6">
    <source>
        <dbReference type="EMBL" id="HFJ54320.1"/>
    </source>
</evidence>
<proteinExistence type="inferred from homology"/>
<dbReference type="InterPro" id="IPR036034">
    <property type="entry name" value="PDZ_sf"/>
</dbReference>
<comment type="caution">
    <text evidence="6">The sequence shown here is derived from an EMBL/GenBank/DDBJ whole genome shotgun (WGS) entry which is preliminary data.</text>
</comment>
<dbReference type="SUPFAM" id="SSF50156">
    <property type="entry name" value="PDZ domain-like"/>
    <property type="match status" value="1"/>
</dbReference>
<dbReference type="PANTHER" id="PTHR22939:SF129">
    <property type="entry name" value="SERINE PROTEASE HTRA2, MITOCHONDRIAL"/>
    <property type="match status" value="1"/>
</dbReference>
<reference evidence="6" key="1">
    <citation type="journal article" date="2020" name="mSystems">
        <title>Genome- and Community-Level Interaction Insights into Carbon Utilization and Element Cycling Functions of Hydrothermarchaeota in Hydrothermal Sediment.</title>
        <authorList>
            <person name="Zhou Z."/>
            <person name="Liu Y."/>
            <person name="Xu W."/>
            <person name="Pan J."/>
            <person name="Luo Z.H."/>
            <person name="Li M."/>
        </authorList>
    </citation>
    <scope>NUCLEOTIDE SEQUENCE [LARGE SCALE GENOMIC DNA]</scope>
    <source>
        <strain evidence="5">SpSt-265</strain>
        <strain evidence="6">SpSt-465</strain>
    </source>
</reference>